<reference evidence="2" key="1">
    <citation type="submission" date="2025-08" db="UniProtKB">
        <authorList>
            <consortium name="RefSeq"/>
        </authorList>
    </citation>
    <scope>IDENTIFICATION</scope>
    <source>
        <tissue evidence="2">Whole body</tissue>
    </source>
</reference>
<organism evidence="1 2">
    <name type="scientific">Sipha flava</name>
    <name type="common">yellow sugarcane aphid</name>
    <dbReference type="NCBI Taxonomy" id="143950"/>
    <lineage>
        <taxon>Eukaryota</taxon>
        <taxon>Metazoa</taxon>
        <taxon>Ecdysozoa</taxon>
        <taxon>Arthropoda</taxon>
        <taxon>Hexapoda</taxon>
        <taxon>Insecta</taxon>
        <taxon>Pterygota</taxon>
        <taxon>Neoptera</taxon>
        <taxon>Paraneoptera</taxon>
        <taxon>Hemiptera</taxon>
        <taxon>Sternorrhyncha</taxon>
        <taxon>Aphidomorpha</taxon>
        <taxon>Aphidoidea</taxon>
        <taxon>Aphididae</taxon>
        <taxon>Sipha</taxon>
    </lineage>
</organism>
<dbReference type="AlphaFoldDB" id="A0A8B8G0B6"/>
<proteinExistence type="predicted"/>
<dbReference type="OrthoDB" id="6437616at2759"/>
<protein>
    <submittedName>
        <fullName evidence="2">Zinc finger MYM-type protein 5-like</fullName>
    </submittedName>
</protein>
<dbReference type="Proteomes" id="UP000694846">
    <property type="component" value="Unplaced"/>
</dbReference>
<dbReference type="RefSeq" id="XP_025416472.1">
    <property type="nucleotide sequence ID" value="XM_025560687.1"/>
</dbReference>
<accession>A0A8B8G0B6</accession>
<dbReference type="GeneID" id="112687769"/>
<dbReference type="PANTHER" id="PTHR45749">
    <property type="match status" value="1"/>
</dbReference>
<gene>
    <name evidence="2" type="primary">LOC112687769</name>
</gene>
<dbReference type="PANTHER" id="PTHR45749:SF21">
    <property type="entry name" value="DUF4371 DOMAIN-CONTAINING PROTEIN"/>
    <property type="match status" value="1"/>
</dbReference>
<evidence type="ECO:0000313" key="2">
    <source>
        <dbReference type="RefSeq" id="XP_025416472.1"/>
    </source>
</evidence>
<name>A0A8B8G0B6_9HEMI</name>
<sequence>MSNTIITSNYDALNFSENESDNCFTVENSVIATNFNSDVHNFEIDIESYQDPGMWPLVLNNTFIELCCLKGPAFFQNMDPKKCHSSEKKFKNYHRSLNISLFELKLPNGEIHSRKWLMFSEQTRNVYCFVCKLFNKSNNSSFINPGFNNWKKFYEKVKEHENRAHHRKSMLTWLDRVNTKHRIDKTMAEKMLNEKKYLVKVLHRVVSVVKFLAVRGLAFEEITKQLQETKYFGIILDSTPDRAHRDQFAVVVRYCYKGLVVE</sequence>
<evidence type="ECO:0000313" key="1">
    <source>
        <dbReference type="Proteomes" id="UP000694846"/>
    </source>
</evidence>
<keyword evidence="1" id="KW-1185">Reference proteome</keyword>